<comment type="caution">
    <text evidence="2">The sequence shown here is derived from an EMBL/GenBank/DDBJ whole genome shotgun (WGS) entry which is preliminary data.</text>
</comment>
<dbReference type="AlphaFoldDB" id="A0A9Q1FRE5"/>
<feature type="compositionally biased region" description="Basic and acidic residues" evidence="1">
    <location>
        <begin position="29"/>
        <end position="55"/>
    </location>
</feature>
<protein>
    <submittedName>
        <fullName evidence="2">Uncharacterized protein</fullName>
    </submittedName>
</protein>
<keyword evidence="3" id="KW-1185">Reference proteome</keyword>
<sequence>MTGSSDGDSEADLEFQKSLAAGGKRGRPRRDDTGRGEEGRGAKVAREDVRSEEFKPQVPGKMPCRKSAEEKMPNQGQQGSR</sequence>
<proteinExistence type="predicted"/>
<dbReference type="Proteomes" id="UP001152622">
    <property type="component" value="Chromosome 4"/>
</dbReference>
<dbReference type="EMBL" id="JAINUF010000004">
    <property type="protein sequence ID" value="KAJ8364689.1"/>
    <property type="molecule type" value="Genomic_DNA"/>
</dbReference>
<feature type="region of interest" description="Disordered" evidence="1">
    <location>
        <begin position="1"/>
        <end position="81"/>
    </location>
</feature>
<accession>A0A9Q1FRE5</accession>
<reference evidence="2" key="1">
    <citation type="journal article" date="2023" name="Science">
        <title>Genome structures resolve the early diversification of teleost fishes.</title>
        <authorList>
            <person name="Parey E."/>
            <person name="Louis A."/>
            <person name="Montfort J."/>
            <person name="Bouchez O."/>
            <person name="Roques C."/>
            <person name="Iampietro C."/>
            <person name="Lluch J."/>
            <person name="Castinel A."/>
            <person name="Donnadieu C."/>
            <person name="Desvignes T."/>
            <person name="Floi Bucao C."/>
            <person name="Jouanno E."/>
            <person name="Wen M."/>
            <person name="Mejri S."/>
            <person name="Dirks R."/>
            <person name="Jansen H."/>
            <person name="Henkel C."/>
            <person name="Chen W.J."/>
            <person name="Zahm M."/>
            <person name="Cabau C."/>
            <person name="Klopp C."/>
            <person name="Thompson A.W."/>
            <person name="Robinson-Rechavi M."/>
            <person name="Braasch I."/>
            <person name="Lecointre G."/>
            <person name="Bobe J."/>
            <person name="Postlethwait J.H."/>
            <person name="Berthelot C."/>
            <person name="Roest Crollius H."/>
            <person name="Guiguen Y."/>
        </authorList>
    </citation>
    <scope>NUCLEOTIDE SEQUENCE</scope>
    <source>
        <strain evidence="2">WJC10195</strain>
    </source>
</reference>
<gene>
    <name evidence="2" type="ORF">SKAU_G00135200</name>
</gene>
<evidence type="ECO:0000313" key="3">
    <source>
        <dbReference type="Proteomes" id="UP001152622"/>
    </source>
</evidence>
<organism evidence="2 3">
    <name type="scientific">Synaphobranchus kaupii</name>
    <name type="common">Kaup's arrowtooth eel</name>
    <dbReference type="NCBI Taxonomy" id="118154"/>
    <lineage>
        <taxon>Eukaryota</taxon>
        <taxon>Metazoa</taxon>
        <taxon>Chordata</taxon>
        <taxon>Craniata</taxon>
        <taxon>Vertebrata</taxon>
        <taxon>Euteleostomi</taxon>
        <taxon>Actinopterygii</taxon>
        <taxon>Neopterygii</taxon>
        <taxon>Teleostei</taxon>
        <taxon>Anguilliformes</taxon>
        <taxon>Synaphobranchidae</taxon>
        <taxon>Synaphobranchus</taxon>
    </lineage>
</organism>
<evidence type="ECO:0000256" key="1">
    <source>
        <dbReference type="SAM" id="MobiDB-lite"/>
    </source>
</evidence>
<evidence type="ECO:0000313" key="2">
    <source>
        <dbReference type="EMBL" id="KAJ8364689.1"/>
    </source>
</evidence>
<name>A0A9Q1FRE5_SYNKA</name>